<feature type="region of interest" description="Disordered" evidence="1">
    <location>
        <begin position="1"/>
        <end position="44"/>
    </location>
</feature>
<dbReference type="EMBL" id="CP124616">
    <property type="protein sequence ID" value="WGW04053.1"/>
    <property type="molecule type" value="Genomic_DNA"/>
</dbReference>
<reference evidence="2 3" key="1">
    <citation type="submission" date="2023-05" db="EMBL/GenBank/DDBJ databases">
        <title>YMD87, complete Genome.</title>
        <authorList>
            <person name="Zhang J."/>
            <person name="Xu X."/>
        </authorList>
    </citation>
    <scope>NUCLEOTIDE SEQUENCE [LARGE SCALE GENOMIC DNA]</scope>
    <source>
        <strain evidence="2 3">YMD87</strain>
    </source>
</reference>
<proteinExistence type="predicted"/>
<keyword evidence="3" id="KW-1185">Reference proteome</keyword>
<name>A0ABY8QJ99_9RHOB</name>
<evidence type="ECO:0000256" key="1">
    <source>
        <dbReference type="SAM" id="MobiDB-lite"/>
    </source>
</evidence>
<organism evidence="2 3">
    <name type="scientific">Tropicibacter oceani</name>
    <dbReference type="NCBI Taxonomy" id="3058420"/>
    <lineage>
        <taxon>Bacteria</taxon>
        <taxon>Pseudomonadati</taxon>
        <taxon>Pseudomonadota</taxon>
        <taxon>Alphaproteobacteria</taxon>
        <taxon>Rhodobacterales</taxon>
        <taxon>Roseobacteraceae</taxon>
        <taxon>Tropicibacter</taxon>
    </lineage>
</organism>
<protein>
    <submittedName>
        <fullName evidence="2">Uncharacterized protein</fullName>
    </submittedName>
</protein>
<dbReference type="RefSeq" id="WP_282300684.1">
    <property type="nucleotide sequence ID" value="NZ_CP124616.1"/>
</dbReference>
<feature type="region of interest" description="Disordered" evidence="1">
    <location>
        <begin position="80"/>
        <end position="118"/>
    </location>
</feature>
<accession>A0ABY8QJ99</accession>
<dbReference type="Proteomes" id="UP001241605">
    <property type="component" value="Chromosome"/>
</dbReference>
<feature type="compositionally biased region" description="Basic residues" evidence="1">
    <location>
        <begin position="105"/>
        <end position="118"/>
    </location>
</feature>
<evidence type="ECO:0000313" key="2">
    <source>
        <dbReference type="EMBL" id="WGW04053.1"/>
    </source>
</evidence>
<evidence type="ECO:0000313" key="3">
    <source>
        <dbReference type="Proteomes" id="UP001241605"/>
    </source>
</evidence>
<sequence length="118" mass="12664">MRDIQRPALSGVQRPGHRIDPASVIDHQNEPPARAAVGDPRFDRAAEDVDTARVAKGEMREIDLLDVLVAIEADAGIKLGSGHGGVSISPRLTQRKGAGAARPCFRSKRLGTGRRRPV</sequence>
<gene>
    <name evidence="2" type="ORF">QF118_00510</name>
</gene>